<dbReference type="InterPro" id="IPR043135">
    <property type="entry name" value="Fur_C"/>
</dbReference>
<comment type="similarity">
    <text evidence="1">Belongs to the Fur family.</text>
</comment>
<dbReference type="AlphaFoldDB" id="A0A7X5KMV3"/>
<keyword evidence="4 8" id="KW-0862">Zinc</keyword>
<evidence type="ECO:0000256" key="8">
    <source>
        <dbReference type="PIRSR" id="PIRSR602481-1"/>
    </source>
</evidence>
<feature type="binding site" evidence="8">
    <location>
        <position position="144"/>
    </location>
    <ligand>
        <name>Zn(2+)</name>
        <dbReference type="ChEBI" id="CHEBI:29105"/>
    </ligand>
</feature>
<dbReference type="GO" id="GO:0003700">
    <property type="term" value="F:DNA-binding transcription factor activity"/>
    <property type="evidence" value="ECO:0007669"/>
    <property type="project" value="InterPro"/>
</dbReference>
<organism evidence="10 11">
    <name type="scientific">Anaerotalea alkaliphila</name>
    <dbReference type="NCBI Taxonomy" id="2662126"/>
    <lineage>
        <taxon>Bacteria</taxon>
        <taxon>Bacillati</taxon>
        <taxon>Bacillota</taxon>
        <taxon>Clostridia</taxon>
        <taxon>Eubacteriales</taxon>
        <taxon>Anaerotalea</taxon>
    </lineage>
</organism>
<sequence>MENDVYLAYETAIKEKDYKLTKQRKSVLSVLVQLEGQHLTIEELYNIVKERYPEIGLATVYRCVQMFEELNIVDKVTLQDGLTRYEIAKPNTRHHHHHLICEVCGGVLEVQDDLMGSIEQSFLAAYGFEVRDHKAKFFGVCRECRETQKEVENGKHRDD</sequence>
<feature type="binding site" evidence="9">
    <location>
        <position position="133"/>
    </location>
    <ligand>
        <name>Fe cation</name>
        <dbReference type="ChEBI" id="CHEBI:24875"/>
    </ligand>
</feature>
<name>A0A7X5KMV3_9FIRM</name>
<feature type="binding site" evidence="8">
    <location>
        <position position="101"/>
    </location>
    <ligand>
        <name>Zn(2+)</name>
        <dbReference type="ChEBI" id="CHEBI:29105"/>
    </ligand>
</feature>
<keyword evidence="11" id="KW-1185">Reference proteome</keyword>
<keyword evidence="7" id="KW-0804">Transcription</keyword>
<dbReference type="CDD" id="cd07153">
    <property type="entry name" value="Fur_like"/>
    <property type="match status" value="1"/>
</dbReference>
<comment type="cofactor">
    <cofactor evidence="9">
        <name>Mn(2+)</name>
        <dbReference type="ChEBI" id="CHEBI:29035"/>
    </cofactor>
    <cofactor evidence="9">
        <name>Fe(2+)</name>
        <dbReference type="ChEBI" id="CHEBI:29033"/>
    </cofactor>
    <text evidence="9">Binds 1 Mn(2+) or Fe(2+) ion per subunit.</text>
</comment>
<dbReference type="PANTHER" id="PTHR33202:SF7">
    <property type="entry name" value="FERRIC UPTAKE REGULATION PROTEIN"/>
    <property type="match status" value="1"/>
</dbReference>
<dbReference type="GO" id="GO:0008270">
    <property type="term" value="F:zinc ion binding"/>
    <property type="evidence" value="ECO:0007669"/>
    <property type="project" value="TreeGrafter"/>
</dbReference>
<comment type="caution">
    <text evidence="10">The sequence shown here is derived from an EMBL/GenBank/DDBJ whole genome shotgun (WGS) entry which is preliminary data.</text>
</comment>
<dbReference type="EMBL" id="JAAEEH010000031">
    <property type="protein sequence ID" value="NDL68224.1"/>
    <property type="molecule type" value="Genomic_DNA"/>
</dbReference>
<evidence type="ECO:0000313" key="10">
    <source>
        <dbReference type="EMBL" id="NDL68224.1"/>
    </source>
</evidence>
<evidence type="ECO:0000256" key="2">
    <source>
        <dbReference type="ARBA" id="ARBA00022491"/>
    </source>
</evidence>
<gene>
    <name evidence="10" type="ORF">GXN74_10770</name>
</gene>
<evidence type="ECO:0000256" key="4">
    <source>
        <dbReference type="ARBA" id="ARBA00022833"/>
    </source>
</evidence>
<comment type="cofactor">
    <cofactor evidence="8">
        <name>Zn(2+)</name>
        <dbReference type="ChEBI" id="CHEBI:29105"/>
    </cofactor>
    <text evidence="8">Binds 1 zinc ion per subunit.</text>
</comment>
<dbReference type="InterPro" id="IPR002481">
    <property type="entry name" value="FUR"/>
</dbReference>
<feature type="binding site" evidence="8">
    <location>
        <position position="104"/>
    </location>
    <ligand>
        <name>Zn(2+)</name>
        <dbReference type="ChEBI" id="CHEBI:29105"/>
    </ligand>
</feature>
<keyword evidence="9" id="KW-0408">Iron</keyword>
<dbReference type="GO" id="GO:1900376">
    <property type="term" value="P:regulation of secondary metabolite biosynthetic process"/>
    <property type="evidence" value="ECO:0007669"/>
    <property type="project" value="TreeGrafter"/>
</dbReference>
<dbReference type="InterPro" id="IPR036390">
    <property type="entry name" value="WH_DNA-bd_sf"/>
</dbReference>
<accession>A0A7X5KMV3</accession>
<evidence type="ECO:0000256" key="7">
    <source>
        <dbReference type="ARBA" id="ARBA00023163"/>
    </source>
</evidence>
<dbReference type="Pfam" id="PF01475">
    <property type="entry name" value="FUR"/>
    <property type="match status" value="1"/>
</dbReference>
<reference evidence="10 11" key="1">
    <citation type="submission" date="2020-01" db="EMBL/GenBank/DDBJ databases">
        <title>Anaeroalcalibacter tamaniensis gen. nov., sp. nov., moderately halophilic strictly anaerobic fermenter bacterium from mud volcano of Taman peninsula.</title>
        <authorList>
            <person name="Frolova A."/>
            <person name="Merkel A.Y."/>
            <person name="Slobodkin A.I."/>
        </authorList>
    </citation>
    <scope>NUCLEOTIDE SEQUENCE [LARGE SCALE GENOMIC DNA]</scope>
    <source>
        <strain evidence="10 11">F-3ap</strain>
    </source>
</reference>
<dbReference type="Proteomes" id="UP000461585">
    <property type="component" value="Unassembled WGS sequence"/>
</dbReference>
<dbReference type="FunFam" id="1.10.10.10:FF:000051">
    <property type="entry name" value="Fur family transcriptional regulator"/>
    <property type="match status" value="1"/>
</dbReference>
<keyword evidence="6" id="KW-0238">DNA-binding</keyword>
<dbReference type="Gene3D" id="1.10.10.10">
    <property type="entry name" value="Winged helix-like DNA-binding domain superfamily/Winged helix DNA-binding domain"/>
    <property type="match status" value="1"/>
</dbReference>
<evidence type="ECO:0000256" key="5">
    <source>
        <dbReference type="ARBA" id="ARBA00023015"/>
    </source>
</evidence>
<feature type="binding site" evidence="8">
    <location>
        <position position="141"/>
    </location>
    <ligand>
        <name>Zn(2+)</name>
        <dbReference type="ChEBI" id="CHEBI:29105"/>
    </ligand>
</feature>
<keyword evidence="2" id="KW-0678">Repressor</keyword>
<evidence type="ECO:0000256" key="1">
    <source>
        <dbReference type="ARBA" id="ARBA00007957"/>
    </source>
</evidence>
<dbReference type="InterPro" id="IPR036388">
    <property type="entry name" value="WH-like_DNA-bd_sf"/>
</dbReference>
<feature type="binding site" evidence="9">
    <location>
        <position position="95"/>
    </location>
    <ligand>
        <name>Fe cation</name>
        <dbReference type="ChEBI" id="CHEBI:24875"/>
    </ligand>
</feature>
<keyword evidence="5" id="KW-0805">Transcription regulation</keyword>
<evidence type="ECO:0000256" key="9">
    <source>
        <dbReference type="PIRSR" id="PIRSR602481-2"/>
    </source>
</evidence>
<dbReference type="GO" id="GO:0000976">
    <property type="term" value="F:transcription cis-regulatory region binding"/>
    <property type="evidence" value="ECO:0007669"/>
    <property type="project" value="TreeGrafter"/>
</dbReference>
<evidence type="ECO:0000313" key="11">
    <source>
        <dbReference type="Proteomes" id="UP000461585"/>
    </source>
</evidence>
<dbReference type="PANTHER" id="PTHR33202">
    <property type="entry name" value="ZINC UPTAKE REGULATION PROTEIN"/>
    <property type="match status" value="1"/>
</dbReference>
<evidence type="ECO:0000256" key="6">
    <source>
        <dbReference type="ARBA" id="ARBA00023125"/>
    </source>
</evidence>
<dbReference type="RefSeq" id="WP_162370949.1">
    <property type="nucleotide sequence ID" value="NZ_JAAEEH010000031.1"/>
</dbReference>
<evidence type="ECO:0000256" key="3">
    <source>
        <dbReference type="ARBA" id="ARBA00022723"/>
    </source>
</evidence>
<protein>
    <submittedName>
        <fullName evidence="10">Transcriptional repressor</fullName>
    </submittedName>
</protein>
<keyword evidence="3 8" id="KW-0479">Metal-binding</keyword>
<dbReference type="Gene3D" id="3.30.1490.190">
    <property type="match status" value="1"/>
</dbReference>
<dbReference type="GO" id="GO:0045892">
    <property type="term" value="P:negative regulation of DNA-templated transcription"/>
    <property type="evidence" value="ECO:0007669"/>
    <property type="project" value="TreeGrafter"/>
</dbReference>
<dbReference type="SUPFAM" id="SSF46785">
    <property type="entry name" value="Winged helix' DNA-binding domain"/>
    <property type="match status" value="1"/>
</dbReference>
<proteinExistence type="inferred from homology"/>